<evidence type="ECO:0000313" key="2">
    <source>
        <dbReference type="EMBL" id="ARN77068.1"/>
    </source>
</evidence>
<evidence type="ECO:0000259" key="1">
    <source>
        <dbReference type="SMART" id="SM00953"/>
    </source>
</evidence>
<proteinExistence type="predicted"/>
<organism evidence="2 3">
    <name type="scientific">Nonlabens spongiae</name>
    <dbReference type="NCBI Taxonomy" id="331648"/>
    <lineage>
        <taxon>Bacteria</taxon>
        <taxon>Pseudomonadati</taxon>
        <taxon>Bacteroidota</taxon>
        <taxon>Flavobacteriia</taxon>
        <taxon>Flavobacteriales</taxon>
        <taxon>Flavobacteriaceae</taxon>
        <taxon>Nonlabens</taxon>
    </lineage>
</organism>
<dbReference type="Proteomes" id="UP000193431">
    <property type="component" value="Chromosome"/>
</dbReference>
<dbReference type="SMART" id="SM00953">
    <property type="entry name" value="RES"/>
    <property type="match status" value="1"/>
</dbReference>
<dbReference type="RefSeq" id="WP_085765867.1">
    <property type="nucleotide sequence ID" value="NZ_CP019344.1"/>
</dbReference>
<evidence type="ECO:0000313" key="3">
    <source>
        <dbReference type="Proteomes" id="UP000193431"/>
    </source>
</evidence>
<keyword evidence="3" id="KW-1185">Reference proteome</keyword>
<gene>
    <name evidence="2" type="ORF">BST97_03095</name>
</gene>
<feature type="domain" description="RES" evidence="1">
    <location>
        <begin position="14"/>
        <end position="138"/>
    </location>
</feature>
<dbReference type="AlphaFoldDB" id="A0A1W6MHJ1"/>
<protein>
    <recommendedName>
        <fullName evidence="1">RES domain-containing protein</fullName>
    </recommendedName>
</protein>
<dbReference type="OrthoDB" id="9789501at2"/>
<sequence length="150" mass="17062">MIVYRITSSKYSKDIYGTGAALYGGRWNKKGTPVLYTGESKEIALLETIVHTPPMLVPNLDILTIKIPDDSIFELEVSNLPKNWIDYPAPAILSEIGQDWILKGEELAMKVPSCIIHSANNYILNCRHPEYMNIEILEHKNFHFDSRLNS</sequence>
<dbReference type="Pfam" id="PF08808">
    <property type="entry name" value="RES"/>
    <property type="match status" value="1"/>
</dbReference>
<accession>A0A1W6MHJ1</accession>
<reference evidence="2 3" key="1">
    <citation type="submission" date="2016-11" db="EMBL/GenBank/DDBJ databases">
        <title>Trade-off between light-utilization and light-protection in marine flavobacteria.</title>
        <authorList>
            <person name="Kumagai Y."/>
        </authorList>
    </citation>
    <scope>NUCLEOTIDE SEQUENCE [LARGE SCALE GENOMIC DNA]</scope>
    <source>
        <strain evidence="2 3">JCM 13191</strain>
    </source>
</reference>
<dbReference type="InterPro" id="IPR014914">
    <property type="entry name" value="RES_dom"/>
</dbReference>
<name>A0A1W6MHJ1_9FLAO</name>
<dbReference type="EMBL" id="CP019344">
    <property type="protein sequence ID" value="ARN77068.1"/>
    <property type="molecule type" value="Genomic_DNA"/>
</dbReference>
<dbReference type="STRING" id="331648.BST97_03095"/>